<organism evidence="4 5">
    <name type="scientific">Calicophoron daubneyi</name>
    <name type="common">Rumen fluke</name>
    <name type="synonym">Paramphistomum daubneyi</name>
    <dbReference type="NCBI Taxonomy" id="300641"/>
    <lineage>
        <taxon>Eukaryota</taxon>
        <taxon>Metazoa</taxon>
        <taxon>Spiralia</taxon>
        <taxon>Lophotrochozoa</taxon>
        <taxon>Platyhelminthes</taxon>
        <taxon>Trematoda</taxon>
        <taxon>Digenea</taxon>
        <taxon>Plagiorchiida</taxon>
        <taxon>Pronocephalata</taxon>
        <taxon>Paramphistomoidea</taxon>
        <taxon>Paramphistomidae</taxon>
        <taxon>Calicophoron</taxon>
    </lineage>
</organism>
<dbReference type="InterPro" id="IPR023780">
    <property type="entry name" value="Chromo_domain"/>
</dbReference>
<feature type="domain" description="Chromo" evidence="3">
    <location>
        <begin position="87"/>
        <end position="142"/>
    </location>
</feature>
<dbReference type="CDD" id="cd00024">
    <property type="entry name" value="CD_CSD"/>
    <property type="match status" value="1"/>
</dbReference>
<dbReference type="InterPro" id="IPR016197">
    <property type="entry name" value="Chromo-like_dom_sf"/>
</dbReference>
<evidence type="ECO:0000259" key="3">
    <source>
        <dbReference type="PROSITE" id="PS50013"/>
    </source>
</evidence>
<dbReference type="SMART" id="SM00298">
    <property type="entry name" value="CHROMO"/>
    <property type="match status" value="2"/>
</dbReference>
<comment type="caution">
    <text evidence="4">The sequence shown here is derived from an EMBL/GenBank/DDBJ whole genome shotgun (WGS) entry which is preliminary data.</text>
</comment>
<dbReference type="EMBL" id="CAXLJL010000057">
    <property type="protein sequence ID" value="CAL5129975.1"/>
    <property type="molecule type" value="Genomic_DNA"/>
</dbReference>
<accession>A0AAV2T0H6</accession>
<dbReference type="Gene3D" id="2.40.50.40">
    <property type="match status" value="2"/>
</dbReference>
<name>A0AAV2T0H6_CALDB</name>
<dbReference type="Pfam" id="PF01393">
    <property type="entry name" value="Chromo_shadow"/>
    <property type="match status" value="1"/>
</dbReference>
<feature type="domain" description="Chromo" evidence="3">
    <location>
        <begin position="15"/>
        <end position="73"/>
    </location>
</feature>
<dbReference type="SUPFAM" id="SSF54160">
    <property type="entry name" value="Chromo domain-like"/>
    <property type="match status" value="2"/>
</dbReference>
<evidence type="ECO:0000313" key="5">
    <source>
        <dbReference type="Proteomes" id="UP001497525"/>
    </source>
</evidence>
<keyword evidence="2" id="KW-0539">Nucleus</keyword>
<dbReference type="Proteomes" id="UP001497525">
    <property type="component" value="Unassembled WGS sequence"/>
</dbReference>
<comment type="subcellular location">
    <subcellularLocation>
        <location evidence="1">Nucleus</location>
    </subcellularLocation>
</comment>
<gene>
    <name evidence="4" type="ORF">CDAUBV1_LOCUS1426</name>
</gene>
<dbReference type="PROSITE" id="PS50013">
    <property type="entry name" value="CHROMO_2"/>
    <property type="match status" value="2"/>
</dbReference>
<evidence type="ECO:0000256" key="2">
    <source>
        <dbReference type="ARBA" id="ARBA00023242"/>
    </source>
</evidence>
<dbReference type="GO" id="GO:0005634">
    <property type="term" value="C:nucleus"/>
    <property type="evidence" value="ECO:0007669"/>
    <property type="project" value="UniProtKB-SubCell"/>
</dbReference>
<dbReference type="InterPro" id="IPR000953">
    <property type="entry name" value="Chromo/chromo_shadow_dom"/>
</dbReference>
<evidence type="ECO:0000256" key="1">
    <source>
        <dbReference type="ARBA" id="ARBA00004123"/>
    </source>
</evidence>
<dbReference type="InterPro" id="IPR051219">
    <property type="entry name" value="Heterochromatin_chromo-domain"/>
</dbReference>
<protein>
    <recommendedName>
        <fullName evidence="3">Chromo domain-containing protein</fullName>
    </recommendedName>
</protein>
<reference evidence="4" key="1">
    <citation type="submission" date="2024-06" db="EMBL/GenBank/DDBJ databases">
        <authorList>
            <person name="Liu X."/>
            <person name="Lenzi L."/>
            <person name="Haldenby T S."/>
            <person name="Uol C."/>
        </authorList>
    </citation>
    <scope>NUCLEOTIDE SEQUENCE</scope>
</reference>
<dbReference type="CDD" id="cd00034">
    <property type="entry name" value="CSD"/>
    <property type="match status" value="1"/>
</dbReference>
<evidence type="ECO:0000313" key="4">
    <source>
        <dbReference type="EMBL" id="CAL5129975.1"/>
    </source>
</evidence>
<dbReference type="Pfam" id="PF00385">
    <property type="entry name" value="Chromo"/>
    <property type="match status" value="1"/>
</dbReference>
<dbReference type="SMART" id="SM00300">
    <property type="entry name" value="ChSh"/>
    <property type="match status" value="1"/>
</dbReference>
<dbReference type="AlphaFoldDB" id="A0AAV2T0H6"/>
<dbReference type="PANTHER" id="PTHR22812">
    <property type="entry name" value="CHROMOBOX PROTEIN"/>
    <property type="match status" value="1"/>
</dbReference>
<sequence>MTEHEPPTENDKIEFEVEELVDVRYVNGEAEYLIKWKNHSPDMNTWEPESNLHCPLLLRKFLAQRTAPQTTVVDVPESNECYGFNRGLAPDFINMVTKKDDELYFLIKWKGRQICDVVPAAQANTRCPQLVIKFYESILYFS</sequence>
<dbReference type="InterPro" id="IPR008251">
    <property type="entry name" value="Chromo_shadow_dom"/>
</dbReference>
<proteinExistence type="predicted"/>